<feature type="compositionally biased region" description="Basic and acidic residues" evidence="4">
    <location>
        <begin position="273"/>
        <end position="283"/>
    </location>
</feature>
<dbReference type="FunCoup" id="D8RXW8">
    <property type="interactions" value="1180"/>
</dbReference>
<dbReference type="InterPro" id="IPR029190">
    <property type="entry name" value="Rrp14/SURF6_C"/>
</dbReference>
<feature type="region of interest" description="Disordered" evidence="4">
    <location>
        <begin position="223"/>
        <end position="385"/>
    </location>
</feature>
<dbReference type="Gramene" id="EFJ22991">
    <property type="protein sequence ID" value="EFJ22991"/>
    <property type="gene ID" value="SELMODRAFT_416046"/>
</dbReference>
<dbReference type="EMBL" id="GL377594">
    <property type="protein sequence ID" value="EFJ22991.1"/>
    <property type="molecule type" value="Genomic_DNA"/>
</dbReference>
<organism evidence="8">
    <name type="scientific">Selaginella moellendorffii</name>
    <name type="common">Spikemoss</name>
    <dbReference type="NCBI Taxonomy" id="88036"/>
    <lineage>
        <taxon>Eukaryota</taxon>
        <taxon>Viridiplantae</taxon>
        <taxon>Streptophyta</taxon>
        <taxon>Embryophyta</taxon>
        <taxon>Tracheophyta</taxon>
        <taxon>Lycopodiopsida</taxon>
        <taxon>Selaginellales</taxon>
        <taxon>Selaginellaceae</taxon>
        <taxon>Selaginella</taxon>
    </lineage>
</organism>
<dbReference type="Proteomes" id="UP000001514">
    <property type="component" value="Unassembled WGS sequence"/>
</dbReference>
<keyword evidence="3" id="KW-0539">Nucleus</keyword>
<comment type="similarity">
    <text evidence="2">Belongs to the SURF6 family.</text>
</comment>
<dbReference type="GO" id="GO:0003677">
    <property type="term" value="F:DNA binding"/>
    <property type="evidence" value="ECO:0000318"/>
    <property type="project" value="GO_Central"/>
</dbReference>
<evidence type="ECO:0008006" key="9">
    <source>
        <dbReference type="Google" id="ProtNLM"/>
    </source>
</evidence>
<gene>
    <name evidence="7" type="ORF">SELMODRAFT_416046</name>
</gene>
<dbReference type="HOGENOM" id="CLU_029148_0_0_1"/>
<feature type="domain" description="Ribosomal RNA-processing protein 14 N-terminal" evidence="6">
    <location>
        <begin position="91"/>
        <end position="145"/>
    </location>
</feature>
<accession>D8RXW8</accession>
<dbReference type="InParanoid" id="D8RXW8"/>
<dbReference type="Pfam" id="PF15459">
    <property type="entry name" value="RRP14"/>
    <property type="match status" value="1"/>
</dbReference>
<evidence type="ECO:0000259" key="6">
    <source>
        <dbReference type="Pfam" id="PF15459"/>
    </source>
</evidence>
<proteinExistence type="inferred from homology"/>
<dbReference type="GO" id="GO:0003723">
    <property type="term" value="F:RNA binding"/>
    <property type="evidence" value="ECO:0000318"/>
    <property type="project" value="GO_Central"/>
</dbReference>
<dbReference type="GO" id="GO:0042274">
    <property type="term" value="P:ribosomal small subunit biogenesis"/>
    <property type="evidence" value="ECO:0000318"/>
    <property type="project" value="GO_Central"/>
</dbReference>
<dbReference type="PANTHER" id="PTHR14369:SF0">
    <property type="entry name" value="SURFEIT LOCUS PROTEIN 6"/>
    <property type="match status" value="1"/>
</dbReference>
<dbReference type="Pfam" id="PF04935">
    <property type="entry name" value="SURF6"/>
    <property type="match status" value="1"/>
</dbReference>
<dbReference type="OMA" id="RIETTQK"/>
<dbReference type="eggNOG" id="KOG2885">
    <property type="taxonomic scope" value="Eukaryota"/>
</dbReference>
<reference evidence="7 8" key="1">
    <citation type="journal article" date="2011" name="Science">
        <title>The Selaginella genome identifies genetic changes associated with the evolution of vascular plants.</title>
        <authorList>
            <person name="Banks J.A."/>
            <person name="Nishiyama T."/>
            <person name="Hasebe M."/>
            <person name="Bowman J.L."/>
            <person name="Gribskov M."/>
            <person name="dePamphilis C."/>
            <person name="Albert V.A."/>
            <person name="Aono N."/>
            <person name="Aoyama T."/>
            <person name="Ambrose B.A."/>
            <person name="Ashton N.W."/>
            <person name="Axtell M.J."/>
            <person name="Barker E."/>
            <person name="Barker M.S."/>
            <person name="Bennetzen J.L."/>
            <person name="Bonawitz N.D."/>
            <person name="Chapple C."/>
            <person name="Cheng C."/>
            <person name="Correa L.G."/>
            <person name="Dacre M."/>
            <person name="DeBarry J."/>
            <person name="Dreyer I."/>
            <person name="Elias M."/>
            <person name="Engstrom E.M."/>
            <person name="Estelle M."/>
            <person name="Feng L."/>
            <person name="Finet C."/>
            <person name="Floyd S.K."/>
            <person name="Frommer W.B."/>
            <person name="Fujita T."/>
            <person name="Gramzow L."/>
            <person name="Gutensohn M."/>
            <person name="Harholt J."/>
            <person name="Hattori M."/>
            <person name="Heyl A."/>
            <person name="Hirai T."/>
            <person name="Hiwatashi Y."/>
            <person name="Ishikawa M."/>
            <person name="Iwata M."/>
            <person name="Karol K.G."/>
            <person name="Koehler B."/>
            <person name="Kolukisaoglu U."/>
            <person name="Kubo M."/>
            <person name="Kurata T."/>
            <person name="Lalonde S."/>
            <person name="Li K."/>
            <person name="Li Y."/>
            <person name="Litt A."/>
            <person name="Lyons E."/>
            <person name="Manning G."/>
            <person name="Maruyama T."/>
            <person name="Michael T.P."/>
            <person name="Mikami K."/>
            <person name="Miyazaki S."/>
            <person name="Morinaga S."/>
            <person name="Murata T."/>
            <person name="Mueller-Roeber B."/>
            <person name="Nelson D.R."/>
            <person name="Obara M."/>
            <person name="Oguri Y."/>
            <person name="Olmstead R.G."/>
            <person name="Onodera N."/>
            <person name="Petersen B.L."/>
            <person name="Pils B."/>
            <person name="Prigge M."/>
            <person name="Rensing S.A."/>
            <person name="Riano-Pachon D.M."/>
            <person name="Roberts A.W."/>
            <person name="Sato Y."/>
            <person name="Scheller H.V."/>
            <person name="Schulz B."/>
            <person name="Schulz C."/>
            <person name="Shakirov E.V."/>
            <person name="Shibagaki N."/>
            <person name="Shinohara N."/>
            <person name="Shippen D.E."/>
            <person name="Soerensen I."/>
            <person name="Sotooka R."/>
            <person name="Sugimoto N."/>
            <person name="Sugita M."/>
            <person name="Sumikawa N."/>
            <person name="Tanurdzic M."/>
            <person name="Theissen G."/>
            <person name="Ulvskov P."/>
            <person name="Wakazuki S."/>
            <person name="Weng J.K."/>
            <person name="Willats W.W."/>
            <person name="Wipf D."/>
            <person name="Wolf P.G."/>
            <person name="Yang L."/>
            <person name="Zimmer A.D."/>
            <person name="Zhu Q."/>
            <person name="Mitros T."/>
            <person name="Hellsten U."/>
            <person name="Loque D."/>
            <person name="Otillar R."/>
            <person name="Salamov A."/>
            <person name="Schmutz J."/>
            <person name="Shapiro H."/>
            <person name="Lindquist E."/>
            <person name="Lucas S."/>
            <person name="Rokhsar D."/>
            <person name="Grigoriev I.V."/>
        </authorList>
    </citation>
    <scope>NUCLEOTIDE SEQUENCE [LARGE SCALE GENOMIC DNA]</scope>
</reference>
<dbReference type="InterPro" id="IPR029188">
    <property type="entry name" value="Rrp14_N"/>
</dbReference>
<evidence type="ECO:0000313" key="8">
    <source>
        <dbReference type="Proteomes" id="UP000001514"/>
    </source>
</evidence>
<feature type="compositionally biased region" description="Basic and acidic residues" evidence="4">
    <location>
        <begin position="343"/>
        <end position="385"/>
    </location>
</feature>
<feature type="domain" description="Ribosomal RNA-processing protein 14/surfeit locus protein 6 C-terminal" evidence="5">
    <location>
        <begin position="213"/>
        <end position="389"/>
    </location>
</feature>
<dbReference type="AlphaFoldDB" id="D8RXW8"/>
<dbReference type="GO" id="GO:0042273">
    <property type="term" value="P:ribosomal large subunit biogenesis"/>
    <property type="evidence" value="ECO:0000318"/>
    <property type="project" value="GO_Central"/>
</dbReference>
<dbReference type="GO" id="GO:0005730">
    <property type="term" value="C:nucleolus"/>
    <property type="evidence" value="ECO:0000318"/>
    <property type="project" value="GO_Central"/>
</dbReference>
<protein>
    <recommendedName>
        <fullName evidence="9">Ribosomal RNA-processing protein 14/surfeit locus protein 6 C-terminal domain-containing protein</fullName>
    </recommendedName>
</protein>
<evidence type="ECO:0000313" key="7">
    <source>
        <dbReference type="EMBL" id="EFJ22991.1"/>
    </source>
</evidence>
<dbReference type="STRING" id="88036.D8RXW8"/>
<dbReference type="InterPro" id="IPR007019">
    <property type="entry name" value="SURF6"/>
</dbReference>
<keyword evidence="8" id="KW-1185">Reference proteome</keyword>
<sequence length="415" mass="47663">MGMPHTIRKKVLYSAELRFGVSLGLLVETLSTFSSTSTTGLETRIPGQTCSPQEMGCLAIDLAEIVCANSRCKSPYQLAFLDRPIAPPADFDELVDLIPPKFYLPADDNVEKQWVFGMTKREKREARRLTKEHSKKARRDRLDPEKFVTTLQVLQQRNEVAEAHAEKEEEDEEAKAEENGKGDAEQAPVAGTERVKSSQELRERLHKRIEAIRAERRINKARDWQERTKDASKKRKKSENKTTQANKRQKQGHKETGIVPVSSEKVPVASDMEFGRVKIDSQKRTLNRKSKEKLLEQATKLQKDIQDTEKGKDVASKHSWDAALSRASGQKVFDNPKLLKQSLKREHQRREKSAKKWQDRHDSEAQRAQEKQQTRASHIKERIDARKQRLIAKREKKLMRPGFEGRKAGFLNEAK</sequence>
<evidence type="ECO:0000259" key="5">
    <source>
        <dbReference type="Pfam" id="PF04935"/>
    </source>
</evidence>
<feature type="compositionally biased region" description="Basic and acidic residues" evidence="4">
    <location>
        <begin position="301"/>
        <end position="320"/>
    </location>
</feature>
<evidence type="ECO:0000256" key="3">
    <source>
        <dbReference type="ARBA" id="ARBA00023242"/>
    </source>
</evidence>
<name>D8RXW8_SELML</name>
<dbReference type="KEGG" id="smo:SELMODRAFT_416046"/>
<evidence type="ECO:0000256" key="1">
    <source>
        <dbReference type="ARBA" id="ARBA00004123"/>
    </source>
</evidence>
<feature type="region of interest" description="Disordered" evidence="4">
    <location>
        <begin position="160"/>
        <end position="201"/>
    </location>
</feature>
<comment type="subcellular location">
    <subcellularLocation>
        <location evidence="1">Nucleus</location>
    </subcellularLocation>
</comment>
<evidence type="ECO:0000256" key="2">
    <source>
        <dbReference type="ARBA" id="ARBA00005904"/>
    </source>
</evidence>
<evidence type="ECO:0000256" key="4">
    <source>
        <dbReference type="SAM" id="MobiDB-lite"/>
    </source>
</evidence>
<dbReference type="PANTHER" id="PTHR14369">
    <property type="entry name" value="SURFEIT LOCUS PROTEIN 6"/>
    <property type="match status" value="1"/>
</dbReference>